<accession>A0AAE9DUJ4</accession>
<dbReference type="AlphaFoldDB" id="A0AAE9DUJ4"/>
<name>A0AAE9DUJ4_CAEBR</name>
<feature type="transmembrane region" description="Helical" evidence="1">
    <location>
        <begin position="42"/>
        <end position="61"/>
    </location>
</feature>
<keyword evidence="1" id="KW-0812">Transmembrane</keyword>
<evidence type="ECO:0000313" key="3">
    <source>
        <dbReference type="Proteomes" id="UP000827892"/>
    </source>
</evidence>
<dbReference type="Pfam" id="PF10318">
    <property type="entry name" value="7TM_GPCR_Srh"/>
    <property type="match status" value="1"/>
</dbReference>
<feature type="transmembrane region" description="Helical" evidence="1">
    <location>
        <begin position="67"/>
        <end position="83"/>
    </location>
</feature>
<evidence type="ECO:0000313" key="2">
    <source>
        <dbReference type="EMBL" id="ULU12712.1"/>
    </source>
</evidence>
<reference evidence="2 3" key="1">
    <citation type="submission" date="2022-05" db="EMBL/GenBank/DDBJ databases">
        <title>Chromosome-level reference genomes for two strains of Caenorhabditis briggsae: an improved platform for comparative genomics.</title>
        <authorList>
            <person name="Stevens L."/>
            <person name="Andersen E.C."/>
        </authorList>
    </citation>
    <scope>NUCLEOTIDE SEQUENCE [LARGE SCALE GENOMIC DNA]</scope>
    <source>
        <strain evidence="2">QX1410_ONT</strain>
        <tissue evidence="2">Whole-organism</tissue>
    </source>
</reference>
<protein>
    <submittedName>
        <fullName evidence="2">Uncharacterized protein</fullName>
    </submittedName>
</protein>
<dbReference type="InterPro" id="IPR019422">
    <property type="entry name" value="7TM_GPCR_serpentine_rcpt_Srh"/>
</dbReference>
<sequence length="102" mass="11728">MQFWFLMITIFYTILTTPYHFYPAEVRCSVGLFHELGISSRYQLYLINVVYGLINACILFIPSHSVFSTAALIIFNVPYRVFVKKMLNMGTDTTNRVATVSS</sequence>
<keyword evidence="1" id="KW-0472">Membrane</keyword>
<proteinExistence type="predicted"/>
<dbReference type="Proteomes" id="UP000827892">
    <property type="component" value="Chromosome I"/>
</dbReference>
<evidence type="ECO:0000256" key="1">
    <source>
        <dbReference type="SAM" id="Phobius"/>
    </source>
</evidence>
<organism evidence="2 3">
    <name type="scientific">Caenorhabditis briggsae</name>
    <dbReference type="NCBI Taxonomy" id="6238"/>
    <lineage>
        <taxon>Eukaryota</taxon>
        <taxon>Metazoa</taxon>
        <taxon>Ecdysozoa</taxon>
        <taxon>Nematoda</taxon>
        <taxon>Chromadorea</taxon>
        <taxon>Rhabditida</taxon>
        <taxon>Rhabditina</taxon>
        <taxon>Rhabditomorpha</taxon>
        <taxon>Rhabditoidea</taxon>
        <taxon>Rhabditidae</taxon>
        <taxon>Peloderinae</taxon>
        <taxon>Caenorhabditis</taxon>
    </lineage>
</organism>
<gene>
    <name evidence="2" type="ORF">L3Y34_015750</name>
</gene>
<feature type="transmembrane region" description="Helical" evidence="1">
    <location>
        <begin position="6"/>
        <end position="22"/>
    </location>
</feature>
<dbReference type="EMBL" id="CP090891">
    <property type="protein sequence ID" value="ULU12712.1"/>
    <property type="molecule type" value="Genomic_DNA"/>
</dbReference>
<keyword evidence="1" id="KW-1133">Transmembrane helix</keyword>